<evidence type="ECO:0000313" key="6">
    <source>
        <dbReference type="EMBL" id="KAG5640905.1"/>
    </source>
</evidence>
<dbReference type="PANTHER" id="PTHR45789">
    <property type="entry name" value="FI18025P1"/>
    <property type="match status" value="1"/>
</dbReference>
<dbReference type="PANTHER" id="PTHR45789:SF2">
    <property type="entry name" value="FI18025P1"/>
    <property type="match status" value="1"/>
</dbReference>
<feature type="domain" description="HMG box" evidence="5">
    <location>
        <begin position="4"/>
        <end position="71"/>
    </location>
</feature>
<evidence type="ECO:0000259" key="5">
    <source>
        <dbReference type="PROSITE" id="PS50118"/>
    </source>
</evidence>
<keyword evidence="2 3" id="KW-0539">Nucleus</keyword>
<feature type="DNA-binding region" description="HMG box" evidence="3">
    <location>
        <begin position="4"/>
        <end position="71"/>
    </location>
</feature>
<keyword evidence="1 3" id="KW-0238">DNA-binding</keyword>
<evidence type="ECO:0000256" key="2">
    <source>
        <dbReference type="ARBA" id="ARBA00023242"/>
    </source>
</evidence>
<dbReference type="OrthoDB" id="6247875at2759"/>
<gene>
    <name evidence="6" type="ORF">DXG03_006679</name>
</gene>
<proteinExistence type="predicted"/>
<dbReference type="EMBL" id="JABCKV010000452">
    <property type="protein sequence ID" value="KAG5640905.1"/>
    <property type="molecule type" value="Genomic_DNA"/>
</dbReference>
<dbReference type="SUPFAM" id="SSF47095">
    <property type="entry name" value="HMG-box"/>
    <property type="match status" value="1"/>
</dbReference>
<dbReference type="InterPro" id="IPR036910">
    <property type="entry name" value="HMG_box_dom_sf"/>
</dbReference>
<dbReference type="PROSITE" id="PS50118">
    <property type="entry name" value="HMG_BOX_2"/>
    <property type="match status" value="1"/>
</dbReference>
<dbReference type="InterPro" id="IPR051356">
    <property type="entry name" value="SOX/SOX-like_TF"/>
</dbReference>
<dbReference type="GO" id="GO:0000978">
    <property type="term" value="F:RNA polymerase II cis-regulatory region sequence-specific DNA binding"/>
    <property type="evidence" value="ECO:0007669"/>
    <property type="project" value="TreeGrafter"/>
</dbReference>
<organism evidence="6 7">
    <name type="scientific">Asterophora parasitica</name>
    <dbReference type="NCBI Taxonomy" id="117018"/>
    <lineage>
        <taxon>Eukaryota</taxon>
        <taxon>Fungi</taxon>
        <taxon>Dikarya</taxon>
        <taxon>Basidiomycota</taxon>
        <taxon>Agaricomycotina</taxon>
        <taxon>Agaricomycetes</taxon>
        <taxon>Agaricomycetidae</taxon>
        <taxon>Agaricales</taxon>
        <taxon>Tricholomatineae</taxon>
        <taxon>Lyophyllaceae</taxon>
        <taxon>Asterophora</taxon>
    </lineage>
</organism>
<keyword evidence="7" id="KW-1185">Reference proteome</keyword>
<sequence>MSYIPRPLNSFMLYRADMAPTLPASVDGKQGTISKIIAQRWRSETSEVRAEYGRRALKEKSEHEEKYPGYKYRPRTKAMKEMERAMGLKAPPRTRRTRTTRGADSVHTGPQSATSHYSLGSLSEDSRLVAQNNDVSRDHSAFFQQNLVHDRYLATATALDNESELDLQHLDAVDYDHNTFGDSDSQPYANGAIGQLNDFSGDFSYFAISSDWDLIPGCSSSSLDGPFGGTQIDPVTNKFFEQFAALYGTYEDVTAQETYSSQSAAFWSGSACHPIPFDDAWSAAYS</sequence>
<dbReference type="Gene3D" id="1.10.30.10">
    <property type="entry name" value="High mobility group box domain"/>
    <property type="match status" value="1"/>
</dbReference>
<feature type="region of interest" description="Disordered" evidence="4">
    <location>
        <begin position="91"/>
        <end position="119"/>
    </location>
</feature>
<accession>A0A9P7K9F9</accession>
<dbReference type="GO" id="GO:0005634">
    <property type="term" value="C:nucleus"/>
    <property type="evidence" value="ECO:0007669"/>
    <property type="project" value="UniProtKB-UniRule"/>
</dbReference>
<dbReference type="Proteomes" id="UP000775547">
    <property type="component" value="Unassembled WGS sequence"/>
</dbReference>
<evidence type="ECO:0000256" key="1">
    <source>
        <dbReference type="ARBA" id="ARBA00023125"/>
    </source>
</evidence>
<dbReference type="SMART" id="SM00398">
    <property type="entry name" value="HMG"/>
    <property type="match status" value="1"/>
</dbReference>
<dbReference type="InterPro" id="IPR009071">
    <property type="entry name" value="HMG_box_dom"/>
</dbReference>
<protein>
    <recommendedName>
        <fullName evidence="5">HMG box domain-containing protein</fullName>
    </recommendedName>
</protein>
<comment type="caution">
    <text evidence="6">The sequence shown here is derived from an EMBL/GenBank/DDBJ whole genome shotgun (WGS) entry which is preliminary data.</text>
</comment>
<dbReference type="AlphaFoldDB" id="A0A9P7K9F9"/>
<evidence type="ECO:0000313" key="7">
    <source>
        <dbReference type="Proteomes" id="UP000775547"/>
    </source>
</evidence>
<name>A0A9P7K9F9_9AGAR</name>
<reference evidence="6" key="2">
    <citation type="submission" date="2021-10" db="EMBL/GenBank/DDBJ databases">
        <title>Phylogenomics reveals ancestral predisposition of the termite-cultivated fungus Termitomyces towards a domesticated lifestyle.</title>
        <authorList>
            <person name="Auxier B."/>
            <person name="Grum-Grzhimaylo A."/>
            <person name="Cardenas M.E."/>
            <person name="Lodge J.D."/>
            <person name="Laessoe T."/>
            <person name="Pedersen O."/>
            <person name="Smith M.E."/>
            <person name="Kuyper T.W."/>
            <person name="Franco-Molano E.A."/>
            <person name="Baroni T.J."/>
            <person name="Aanen D.K."/>
        </authorList>
    </citation>
    <scope>NUCLEOTIDE SEQUENCE</scope>
    <source>
        <strain evidence="6">AP01</strain>
        <tissue evidence="6">Mycelium</tissue>
    </source>
</reference>
<feature type="compositionally biased region" description="Polar residues" evidence="4">
    <location>
        <begin position="108"/>
        <end position="119"/>
    </location>
</feature>
<reference evidence="6" key="1">
    <citation type="submission" date="2020-07" db="EMBL/GenBank/DDBJ databases">
        <authorList>
            <person name="Nieuwenhuis M."/>
            <person name="Van De Peppel L.J.J."/>
        </authorList>
    </citation>
    <scope>NUCLEOTIDE SEQUENCE</scope>
    <source>
        <strain evidence="6">AP01</strain>
        <tissue evidence="6">Mycelium</tissue>
    </source>
</reference>
<evidence type="ECO:0000256" key="3">
    <source>
        <dbReference type="PROSITE-ProRule" id="PRU00267"/>
    </source>
</evidence>
<dbReference type="GO" id="GO:0000981">
    <property type="term" value="F:DNA-binding transcription factor activity, RNA polymerase II-specific"/>
    <property type="evidence" value="ECO:0007669"/>
    <property type="project" value="TreeGrafter"/>
</dbReference>
<dbReference type="CDD" id="cd01389">
    <property type="entry name" value="HMG-box_ROX1-like"/>
    <property type="match status" value="1"/>
</dbReference>
<evidence type="ECO:0000256" key="4">
    <source>
        <dbReference type="SAM" id="MobiDB-lite"/>
    </source>
</evidence>
<dbReference type="Pfam" id="PF00505">
    <property type="entry name" value="HMG_box"/>
    <property type="match status" value="1"/>
</dbReference>